<reference evidence="1 2" key="2">
    <citation type="journal article" date="2022" name="Mol. Ecol. Resour.">
        <title>The genomes of chicory, endive, great burdock and yacon provide insights into Asteraceae paleo-polyploidization history and plant inulin production.</title>
        <authorList>
            <person name="Fan W."/>
            <person name="Wang S."/>
            <person name="Wang H."/>
            <person name="Wang A."/>
            <person name="Jiang F."/>
            <person name="Liu H."/>
            <person name="Zhao H."/>
            <person name="Xu D."/>
            <person name="Zhang Y."/>
        </authorList>
    </citation>
    <scope>NUCLEOTIDE SEQUENCE [LARGE SCALE GENOMIC DNA]</scope>
    <source>
        <strain evidence="2">cv. Punajuju</strain>
        <tissue evidence="1">Leaves</tissue>
    </source>
</reference>
<accession>A0ACB9GGW7</accession>
<keyword evidence="2" id="KW-1185">Reference proteome</keyword>
<evidence type="ECO:0000313" key="2">
    <source>
        <dbReference type="Proteomes" id="UP001055811"/>
    </source>
</evidence>
<reference evidence="2" key="1">
    <citation type="journal article" date="2022" name="Mol. Ecol. Resour.">
        <title>The genomes of chicory, endive, great burdock and yacon provide insights into Asteraceae palaeo-polyploidization history and plant inulin production.</title>
        <authorList>
            <person name="Fan W."/>
            <person name="Wang S."/>
            <person name="Wang H."/>
            <person name="Wang A."/>
            <person name="Jiang F."/>
            <person name="Liu H."/>
            <person name="Zhao H."/>
            <person name="Xu D."/>
            <person name="Zhang Y."/>
        </authorList>
    </citation>
    <scope>NUCLEOTIDE SEQUENCE [LARGE SCALE GENOMIC DNA]</scope>
    <source>
        <strain evidence="2">cv. Punajuju</strain>
    </source>
</reference>
<gene>
    <name evidence="1" type="ORF">L2E82_12776</name>
</gene>
<sequence length="232" mass="26106">MEEDMIDRSCMLQESLNLQAAEKPFYEVLGNKYPLSQPPWTSSSSKDGLTSVDHHESNQDDFPFLTQNTYNVYLHDTTNLKNFVPQKASHTSLRSSTSVNYIIDRGLDLDSPASTSHTFDLCVSSTMSRAAIFPNSILRLEEMDLVFLSSMRQGKVALDSFRDTSREETCKGTLKDCEDTSNQVKGKKVGKGRGRKQNRSEEVIDLRTLLITCAQVVATDDRRKANESEFTS</sequence>
<dbReference type="EMBL" id="CM042010">
    <property type="protein sequence ID" value="KAI3782722.1"/>
    <property type="molecule type" value="Genomic_DNA"/>
</dbReference>
<dbReference type="Proteomes" id="UP001055811">
    <property type="component" value="Linkage Group LG02"/>
</dbReference>
<evidence type="ECO:0000313" key="1">
    <source>
        <dbReference type="EMBL" id="KAI3782722.1"/>
    </source>
</evidence>
<name>A0ACB9GGW7_CICIN</name>
<organism evidence="1 2">
    <name type="scientific">Cichorium intybus</name>
    <name type="common">Chicory</name>
    <dbReference type="NCBI Taxonomy" id="13427"/>
    <lineage>
        <taxon>Eukaryota</taxon>
        <taxon>Viridiplantae</taxon>
        <taxon>Streptophyta</taxon>
        <taxon>Embryophyta</taxon>
        <taxon>Tracheophyta</taxon>
        <taxon>Spermatophyta</taxon>
        <taxon>Magnoliopsida</taxon>
        <taxon>eudicotyledons</taxon>
        <taxon>Gunneridae</taxon>
        <taxon>Pentapetalae</taxon>
        <taxon>asterids</taxon>
        <taxon>campanulids</taxon>
        <taxon>Asterales</taxon>
        <taxon>Asteraceae</taxon>
        <taxon>Cichorioideae</taxon>
        <taxon>Cichorieae</taxon>
        <taxon>Cichoriinae</taxon>
        <taxon>Cichorium</taxon>
    </lineage>
</organism>
<protein>
    <submittedName>
        <fullName evidence="1">Uncharacterized protein</fullName>
    </submittedName>
</protein>
<proteinExistence type="predicted"/>
<comment type="caution">
    <text evidence="1">The sequence shown here is derived from an EMBL/GenBank/DDBJ whole genome shotgun (WGS) entry which is preliminary data.</text>
</comment>